<evidence type="ECO:0000256" key="7">
    <source>
        <dbReference type="ARBA" id="ARBA00048247"/>
    </source>
</evidence>
<dbReference type="GO" id="GO:0019134">
    <property type="term" value="F:glucosamine-1-phosphate N-acetyltransferase activity"/>
    <property type="evidence" value="ECO:0007669"/>
    <property type="project" value="UniProtKB-EC"/>
</dbReference>
<evidence type="ECO:0000256" key="5">
    <source>
        <dbReference type="ARBA" id="ARBA00023268"/>
    </source>
</evidence>
<dbReference type="InterPro" id="IPR050065">
    <property type="entry name" value="GlmU-like"/>
</dbReference>
<name>A0A977K8U9_9CREN</name>
<accession>A0A977K8U9</accession>
<dbReference type="InterPro" id="IPR029044">
    <property type="entry name" value="Nucleotide-diphossugar_trans"/>
</dbReference>
<dbReference type="Proteomes" id="UP001063698">
    <property type="component" value="Chromosome"/>
</dbReference>
<dbReference type="NCBIfam" id="TIGR03992">
    <property type="entry name" value="Arch_glmU"/>
    <property type="match status" value="1"/>
</dbReference>
<dbReference type="Gene3D" id="3.90.550.10">
    <property type="entry name" value="Spore Coat Polysaccharide Biosynthesis Protein SpsA, Chain A"/>
    <property type="match status" value="1"/>
</dbReference>
<dbReference type="SUPFAM" id="SSF51161">
    <property type="entry name" value="Trimeric LpxA-like enzymes"/>
    <property type="match status" value="1"/>
</dbReference>
<dbReference type="InterPro" id="IPR023915">
    <property type="entry name" value="Bifunctiontional_GlmU_arc-type"/>
</dbReference>
<dbReference type="SUPFAM" id="SSF53448">
    <property type="entry name" value="Nucleotide-diphospho-sugar transferases"/>
    <property type="match status" value="1"/>
</dbReference>
<evidence type="ECO:0000313" key="11">
    <source>
        <dbReference type="Proteomes" id="UP001063698"/>
    </source>
</evidence>
<keyword evidence="4" id="KW-0548">Nucleotidyltransferase</keyword>
<protein>
    <submittedName>
        <fullName evidence="10">Nucleotidyltransferase</fullName>
    </submittedName>
</protein>
<evidence type="ECO:0000256" key="8">
    <source>
        <dbReference type="ARBA" id="ARBA00048493"/>
    </source>
</evidence>
<reference evidence="10" key="1">
    <citation type="submission" date="2013-11" db="EMBL/GenBank/DDBJ databases">
        <title>Comparative genomics of Ignicoccus.</title>
        <authorList>
            <person name="Podar M."/>
        </authorList>
    </citation>
    <scope>NUCLEOTIDE SEQUENCE</scope>
    <source>
        <strain evidence="10">DSM 13166</strain>
    </source>
</reference>
<organism evidence="10 11">
    <name type="scientific">Ignicoccus pacificus DSM 13166</name>
    <dbReference type="NCBI Taxonomy" id="940294"/>
    <lineage>
        <taxon>Archaea</taxon>
        <taxon>Thermoproteota</taxon>
        <taxon>Thermoprotei</taxon>
        <taxon>Desulfurococcales</taxon>
        <taxon>Desulfurococcaceae</taxon>
        <taxon>Ignicoccus</taxon>
    </lineage>
</organism>
<dbReference type="AlphaFoldDB" id="A0A977K8U9"/>
<dbReference type="PANTHER" id="PTHR43584">
    <property type="entry name" value="NUCLEOTIDYL TRANSFERASE"/>
    <property type="match status" value="1"/>
</dbReference>
<evidence type="ECO:0000256" key="3">
    <source>
        <dbReference type="ARBA" id="ARBA00022679"/>
    </source>
</evidence>
<dbReference type="InterPro" id="IPR011004">
    <property type="entry name" value="Trimer_LpxA-like_sf"/>
</dbReference>
<comment type="pathway">
    <text evidence="2">Nucleotide-sugar biosynthesis; UDP-N-acetyl-alpha-D-glucosamine biosynthesis; UDP-N-acetyl-alpha-D-glucosamine from N-acetyl-alpha-D-glucosamine 1-phosphate: step 1/1.</text>
</comment>
<dbReference type="KEGG" id="ipc:IPA_00455"/>
<keyword evidence="5" id="KW-0511">Multifunctional enzyme</keyword>
<evidence type="ECO:0000256" key="2">
    <source>
        <dbReference type="ARBA" id="ARBA00005208"/>
    </source>
</evidence>
<proteinExistence type="predicted"/>
<dbReference type="EMBL" id="CP006868">
    <property type="protein sequence ID" value="UXD21132.1"/>
    <property type="molecule type" value="Genomic_DNA"/>
</dbReference>
<dbReference type="Gene3D" id="2.160.10.10">
    <property type="entry name" value="Hexapeptide repeat proteins"/>
    <property type="match status" value="1"/>
</dbReference>
<keyword evidence="3" id="KW-0808">Transferase</keyword>
<evidence type="ECO:0000256" key="1">
    <source>
        <dbReference type="ARBA" id="ARBA00005166"/>
    </source>
</evidence>
<evidence type="ECO:0000256" key="6">
    <source>
        <dbReference type="ARBA" id="ARBA00023315"/>
    </source>
</evidence>
<sequence>MLSVIILAAGKGERMRPLTSTRPKPLLPVVLGETLLDRWIRSVNEKASEIIVVAKEKIDIIAEHLKERYPDVKLVEQGEEKGTGAALRYGLKATRGDEVLVIFSDIYLQRPKENLERLLKEVPSLLAYEVDDVSQFGALRVENGIVKEVLEKKGKGRGLIFAGLMVAKKSELVKVLDNLNISERGEYELTQAIPSLEMKPVKVEGGWVDVGRPWDVFEVSKLEMEIIDGMENPWGPGKIYGTKPKVKGDVYVEGPVFFGEDVEIGPYSHIRPYTVLLKGVKVGPFVQIKNSYVMEYSRLPHLNYIGDSVVAEDVNFGAGSITANLRFDERPVKVTLKGERVNSGRRKLGAIVGAHARIGINVSLMPGVKVGAYSWIYPGCVVTRDVEDGERYKCW</sequence>
<comment type="pathway">
    <text evidence="1">Nucleotide-sugar biosynthesis; UDP-N-acetyl-alpha-D-glucosamine biosynthesis; N-acetyl-alpha-D-glucosamine 1-phosphate from alpha-D-glucosamine 6-phosphate (route II): step 2/2.</text>
</comment>
<dbReference type="CDD" id="cd05636">
    <property type="entry name" value="LbH_G1P_TT_C_like"/>
    <property type="match status" value="1"/>
</dbReference>
<evidence type="ECO:0000313" key="10">
    <source>
        <dbReference type="EMBL" id="UXD21132.1"/>
    </source>
</evidence>
<gene>
    <name evidence="10" type="ORF">IPA_00455</name>
</gene>
<dbReference type="InterPro" id="IPR005835">
    <property type="entry name" value="NTP_transferase_dom"/>
</dbReference>
<dbReference type="CDD" id="cd04181">
    <property type="entry name" value="NTP_transferase"/>
    <property type="match status" value="1"/>
</dbReference>
<comment type="catalytic activity">
    <reaction evidence="8">
        <text>N-acetyl-alpha-D-glucosamine 1-phosphate + UTP + H(+) = UDP-N-acetyl-alpha-D-glucosamine + diphosphate</text>
        <dbReference type="Rhea" id="RHEA:13509"/>
        <dbReference type="ChEBI" id="CHEBI:15378"/>
        <dbReference type="ChEBI" id="CHEBI:33019"/>
        <dbReference type="ChEBI" id="CHEBI:46398"/>
        <dbReference type="ChEBI" id="CHEBI:57705"/>
        <dbReference type="ChEBI" id="CHEBI:57776"/>
        <dbReference type="EC" id="2.7.7.23"/>
    </reaction>
</comment>
<keyword evidence="6" id="KW-0012">Acyltransferase</keyword>
<dbReference type="Pfam" id="PF00483">
    <property type="entry name" value="NTP_transferase"/>
    <property type="match status" value="1"/>
</dbReference>
<feature type="domain" description="Nucleotidyl transferase" evidence="9">
    <location>
        <begin position="4"/>
        <end position="221"/>
    </location>
</feature>
<evidence type="ECO:0000256" key="4">
    <source>
        <dbReference type="ARBA" id="ARBA00022695"/>
    </source>
</evidence>
<comment type="catalytic activity">
    <reaction evidence="7">
        <text>alpha-D-glucosamine 1-phosphate + acetyl-CoA = N-acetyl-alpha-D-glucosamine 1-phosphate + CoA + H(+)</text>
        <dbReference type="Rhea" id="RHEA:13725"/>
        <dbReference type="ChEBI" id="CHEBI:15378"/>
        <dbReference type="ChEBI" id="CHEBI:57287"/>
        <dbReference type="ChEBI" id="CHEBI:57288"/>
        <dbReference type="ChEBI" id="CHEBI:57776"/>
        <dbReference type="ChEBI" id="CHEBI:58516"/>
        <dbReference type="EC" id="2.3.1.157"/>
    </reaction>
</comment>
<dbReference type="GO" id="GO:0003977">
    <property type="term" value="F:UDP-N-acetylglucosamine diphosphorylase activity"/>
    <property type="evidence" value="ECO:0007669"/>
    <property type="project" value="UniProtKB-EC"/>
</dbReference>
<dbReference type="PANTHER" id="PTHR43584:SF8">
    <property type="entry name" value="N-ACETYLMURAMATE ALPHA-1-PHOSPHATE URIDYLYLTRANSFERASE"/>
    <property type="match status" value="1"/>
</dbReference>
<keyword evidence="11" id="KW-1185">Reference proteome</keyword>
<evidence type="ECO:0000259" key="9">
    <source>
        <dbReference type="Pfam" id="PF00483"/>
    </source>
</evidence>